<dbReference type="Pfam" id="PF08459">
    <property type="entry name" value="UvrC_RNaseH_dom"/>
    <property type="match status" value="1"/>
</dbReference>
<dbReference type="Pfam" id="PF22920">
    <property type="entry name" value="UvrC_RNaseH"/>
    <property type="match status" value="1"/>
</dbReference>
<dbReference type="InterPro" id="IPR001943">
    <property type="entry name" value="UVR_dom"/>
</dbReference>
<name>A0ABQ4PTP1_9PROT</name>
<organism evidence="12 13">
    <name type="scientific">Candidatus Phycosocius spiralis</name>
    <dbReference type="NCBI Taxonomy" id="2815099"/>
    <lineage>
        <taxon>Bacteria</taxon>
        <taxon>Pseudomonadati</taxon>
        <taxon>Pseudomonadota</taxon>
        <taxon>Alphaproteobacteria</taxon>
        <taxon>Caulobacterales</taxon>
        <taxon>Caulobacterales incertae sedis</taxon>
        <taxon>Candidatus Phycosocius</taxon>
    </lineage>
</organism>
<evidence type="ECO:0000259" key="11">
    <source>
        <dbReference type="PROSITE" id="PS50165"/>
    </source>
</evidence>
<dbReference type="Gene3D" id="3.30.420.340">
    <property type="entry name" value="UvrC, RNAse H endonuclease domain"/>
    <property type="match status" value="1"/>
</dbReference>
<dbReference type="SUPFAM" id="SSF47781">
    <property type="entry name" value="RuvA domain 2-like"/>
    <property type="match status" value="1"/>
</dbReference>
<evidence type="ECO:0000256" key="6">
    <source>
        <dbReference type="ARBA" id="ARBA00023236"/>
    </source>
</evidence>
<dbReference type="SUPFAM" id="SSF46600">
    <property type="entry name" value="C-terminal UvrC-binding domain of UvrB"/>
    <property type="match status" value="1"/>
</dbReference>
<comment type="subcellular location">
    <subcellularLocation>
        <location evidence="7">Cytoplasm</location>
    </subcellularLocation>
</comment>
<dbReference type="PROSITE" id="PS50151">
    <property type="entry name" value="UVR"/>
    <property type="match status" value="1"/>
</dbReference>
<dbReference type="InterPro" id="IPR036876">
    <property type="entry name" value="UVR_dom_sf"/>
</dbReference>
<evidence type="ECO:0000256" key="8">
    <source>
        <dbReference type="SAM" id="MobiDB-lite"/>
    </source>
</evidence>
<dbReference type="Gene3D" id="3.40.1440.10">
    <property type="entry name" value="GIY-YIG endonuclease"/>
    <property type="match status" value="1"/>
</dbReference>
<dbReference type="PANTHER" id="PTHR30562">
    <property type="entry name" value="UVRC/OXIDOREDUCTASE"/>
    <property type="match status" value="1"/>
</dbReference>
<dbReference type="Pfam" id="PF02151">
    <property type="entry name" value="UVR"/>
    <property type="match status" value="1"/>
</dbReference>
<dbReference type="SUPFAM" id="SSF82771">
    <property type="entry name" value="GIY-YIG endonuclease"/>
    <property type="match status" value="1"/>
</dbReference>
<evidence type="ECO:0000313" key="12">
    <source>
        <dbReference type="EMBL" id="GIU66344.1"/>
    </source>
</evidence>
<dbReference type="InterPro" id="IPR000305">
    <property type="entry name" value="GIY-YIG_endonuc"/>
</dbReference>
<evidence type="ECO:0000256" key="5">
    <source>
        <dbReference type="ARBA" id="ARBA00023204"/>
    </source>
</evidence>
<evidence type="ECO:0000256" key="3">
    <source>
        <dbReference type="ARBA" id="ARBA00022769"/>
    </source>
</evidence>
<evidence type="ECO:0000259" key="10">
    <source>
        <dbReference type="PROSITE" id="PS50164"/>
    </source>
</evidence>
<feature type="domain" description="UvrC family homology region profile" evidence="11">
    <location>
        <begin position="286"/>
        <end position="534"/>
    </location>
</feature>
<dbReference type="InterPro" id="IPR047296">
    <property type="entry name" value="GIY-YIG_UvrC_Cho"/>
</dbReference>
<keyword evidence="6 7" id="KW-0742">SOS response</keyword>
<evidence type="ECO:0000313" key="13">
    <source>
        <dbReference type="Proteomes" id="UP001161064"/>
    </source>
</evidence>
<protein>
    <recommendedName>
        <fullName evidence="7">UvrABC system protein C</fullName>
        <shortName evidence="7">Protein UvrC</shortName>
    </recommendedName>
    <alternativeName>
        <fullName evidence="7">Excinuclease ABC subunit C</fullName>
    </alternativeName>
</protein>
<comment type="similarity">
    <text evidence="7">Belongs to the UvrC family.</text>
</comment>
<keyword evidence="3 7" id="KW-0228">DNA excision</keyword>
<sequence length="663" mass="73623">MHPTLIMSKADKTPLPDFGNLPSEARPGMVRGHGSDIIADYVRRLPDKPGVYRMIGADAEVLYVGKAKSLKNRVTSYARGIGHTNRIARMIALTQAMEFIVTASETEALLLEANLIKRLRPRFNILMRDDKSFPYIAIRRDHVAPQISKHRGARAKNVDYYGPFASVWAVNACLTTLQKAFLLRSCTDSVYEGRSRPCMLHQIKRCSAPCVGLVSKADYAQLVDEATAFLRGKSADLQNRLAADMHQASDAMNFEEAARLRDRIRALASIRATQGINPQSFQEADVFGVALESGMSCIQVFFFRAGQNWGNRAYFPKHEKDTSEVEILDAFIAQFYDDKPAPCLILTSHPLAGETLLAEALSLRMDLKVEIRCPQRGEKRDTVAYATSNARESLARKLAESGTQTKLLDGVAEVFGLSEAPQRIEIYDNSHIQGSHAVGAMVVAGPDGFEKSQYRKWTIKDAKGGDDFAMMREVFTRRFARLVAPDPEELPPSVDQDGNLIESAGSRNKNRDTAWPDVILIDGGEQQLSIVVEVARALGVDNEIKLISIAKGVDRDAGRELFHTPGRAPFRLEPKDPILYYLQRLRDEAHRYAIGAHRQKRAMAISKNPLDEIAGIGPMRKKAILARFGSSRGVARAALSELMEVPGVNEELATRIQAFFQRT</sequence>
<feature type="domain" description="UVR" evidence="9">
    <location>
        <begin position="235"/>
        <end position="270"/>
    </location>
</feature>
<dbReference type="InterPro" id="IPR001162">
    <property type="entry name" value="UvrC_RNase_H_dom"/>
</dbReference>
<dbReference type="Pfam" id="PF01541">
    <property type="entry name" value="GIY-YIG"/>
    <property type="match status" value="1"/>
</dbReference>
<dbReference type="InterPro" id="IPR038476">
    <property type="entry name" value="UvrC_RNase_H_dom_sf"/>
</dbReference>
<dbReference type="NCBIfam" id="NF001824">
    <property type="entry name" value="PRK00558.1-5"/>
    <property type="match status" value="1"/>
</dbReference>
<keyword evidence="4 7" id="KW-0267">Excision nuclease</keyword>
<dbReference type="InterPro" id="IPR010994">
    <property type="entry name" value="RuvA_2-like"/>
</dbReference>
<dbReference type="CDD" id="cd10434">
    <property type="entry name" value="GIY-YIG_UvrC_Cho"/>
    <property type="match status" value="1"/>
</dbReference>
<evidence type="ECO:0000259" key="9">
    <source>
        <dbReference type="PROSITE" id="PS50151"/>
    </source>
</evidence>
<dbReference type="NCBIfam" id="TIGR00194">
    <property type="entry name" value="uvrC"/>
    <property type="match status" value="1"/>
</dbReference>
<comment type="caution">
    <text evidence="12">The sequence shown here is derived from an EMBL/GenBank/DDBJ whole genome shotgun (WGS) entry which is preliminary data.</text>
</comment>
<accession>A0ABQ4PTP1</accession>
<dbReference type="PROSITE" id="PS50165">
    <property type="entry name" value="UVRC"/>
    <property type="match status" value="1"/>
</dbReference>
<keyword evidence="1 7" id="KW-0963">Cytoplasm</keyword>
<keyword evidence="2 7" id="KW-0227">DNA damage</keyword>
<dbReference type="InterPro" id="IPR004791">
    <property type="entry name" value="UvrC"/>
</dbReference>
<dbReference type="HAMAP" id="MF_00203">
    <property type="entry name" value="UvrC"/>
    <property type="match status" value="1"/>
</dbReference>
<dbReference type="Gene3D" id="4.10.860.10">
    <property type="entry name" value="UVR domain"/>
    <property type="match status" value="1"/>
</dbReference>
<feature type="region of interest" description="Disordered" evidence="8">
    <location>
        <begin position="487"/>
        <end position="507"/>
    </location>
</feature>
<comment type="function">
    <text evidence="7">The UvrABC repair system catalyzes the recognition and processing of DNA lesions. UvrC both incises the 5' and 3' sides of the lesion. The N-terminal half is responsible for the 3' incision and the C-terminal half is responsible for the 5' incision.</text>
</comment>
<dbReference type="Pfam" id="PF14520">
    <property type="entry name" value="HHH_5"/>
    <property type="match status" value="1"/>
</dbReference>
<dbReference type="PANTHER" id="PTHR30562:SF1">
    <property type="entry name" value="UVRABC SYSTEM PROTEIN C"/>
    <property type="match status" value="1"/>
</dbReference>
<reference evidence="12" key="2">
    <citation type="journal article" date="2023" name="ISME Commun">
        <title>Characterization of a bloom-associated alphaproteobacterial lineage, 'Candidatus Phycosocius': insights into freshwater algal-bacterial interactions.</title>
        <authorList>
            <person name="Tanabe Y."/>
            <person name="Yamaguchi H."/>
            <person name="Yoshida M."/>
            <person name="Kai A."/>
            <person name="Okazaki Y."/>
        </authorList>
    </citation>
    <scope>NUCLEOTIDE SEQUENCE</scope>
    <source>
        <strain evidence="12">BOTRYCO-1</strain>
    </source>
</reference>
<evidence type="ECO:0000256" key="2">
    <source>
        <dbReference type="ARBA" id="ARBA00022763"/>
    </source>
</evidence>
<evidence type="ECO:0000256" key="1">
    <source>
        <dbReference type="ARBA" id="ARBA00022490"/>
    </source>
</evidence>
<keyword evidence="5 7" id="KW-0234">DNA repair</keyword>
<evidence type="ECO:0000256" key="7">
    <source>
        <dbReference type="HAMAP-Rule" id="MF_00203"/>
    </source>
</evidence>
<evidence type="ECO:0000256" key="4">
    <source>
        <dbReference type="ARBA" id="ARBA00022881"/>
    </source>
</evidence>
<dbReference type="Proteomes" id="UP001161064">
    <property type="component" value="Unassembled WGS sequence"/>
</dbReference>
<reference evidence="12" key="1">
    <citation type="submission" date="2021-05" db="EMBL/GenBank/DDBJ databases">
        <authorList>
            <person name="Tanabe Y."/>
        </authorList>
    </citation>
    <scope>NUCLEOTIDE SEQUENCE</scope>
    <source>
        <strain evidence="12">BOTRYCO-1</strain>
    </source>
</reference>
<dbReference type="InterPro" id="IPR050066">
    <property type="entry name" value="UvrABC_protein_C"/>
</dbReference>
<proteinExistence type="inferred from homology"/>
<keyword evidence="13" id="KW-1185">Reference proteome</keyword>
<feature type="domain" description="GIY-YIG" evidence="10">
    <location>
        <begin position="47"/>
        <end position="125"/>
    </location>
</feature>
<dbReference type="EMBL" id="BPFZ01000002">
    <property type="protein sequence ID" value="GIU66344.1"/>
    <property type="molecule type" value="Genomic_DNA"/>
</dbReference>
<dbReference type="SMART" id="SM00465">
    <property type="entry name" value="GIYc"/>
    <property type="match status" value="1"/>
</dbReference>
<gene>
    <name evidence="7 12" type="primary">uvrC</name>
    <name evidence="12" type="ORF">PsB1_0498</name>
</gene>
<dbReference type="InterPro" id="IPR035901">
    <property type="entry name" value="GIY-YIG_endonuc_sf"/>
</dbReference>
<dbReference type="Gene3D" id="1.10.150.20">
    <property type="entry name" value="5' to 3' exonuclease, C-terminal subdomain"/>
    <property type="match status" value="1"/>
</dbReference>
<feature type="region of interest" description="Disordered" evidence="8">
    <location>
        <begin position="1"/>
        <end position="26"/>
    </location>
</feature>
<comment type="subunit">
    <text evidence="7">Interacts with UvrB in an incision complex.</text>
</comment>
<dbReference type="PROSITE" id="PS50164">
    <property type="entry name" value="GIY_YIG"/>
    <property type="match status" value="1"/>
</dbReference>